<keyword evidence="2" id="KW-0560">Oxidoreductase</keyword>
<dbReference type="RefSeq" id="WP_188740994.1">
    <property type="nucleotide sequence ID" value="NZ_BMII01000049.1"/>
</dbReference>
<feature type="domain" description="Extradiol ring-cleavage dioxygenase class III enzyme subunit B" evidence="1">
    <location>
        <begin position="8"/>
        <end position="264"/>
    </location>
</feature>
<dbReference type="GO" id="GO:0051213">
    <property type="term" value="F:dioxygenase activity"/>
    <property type="evidence" value="ECO:0007669"/>
    <property type="project" value="UniProtKB-KW"/>
</dbReference>
<dbReference type="SUPFAM" id="SSF53213">
    <property type="entry name" value="LigB-like"/>
    <property type="match status" value="1"/>
</dbReference>
<comment type="caution">
    <text evidence="2">The sequence shown here is derived from an EMBL/GenBank/DDBJ whole genome shotgun (WGS) entry which is preliminary data.</text>
</comment>
<dbReference type="Proteomes" id="UP000617555">
    <property type="component" value="Unassembled WGS sequence"/>
</dbReference>
<dbReference type="EMBL" id="BMII01000049">
    <property type="protein sequence ID" value="GGB75099.1"/>
    <property type="molecule type" value="Genomic_DNA"/>
</dbReference>
<evidence type="ECO:0000313" key="3">
    <source>
        <dbReference type="Proteomes" id="UP000617555"/>
    </source>
</evidence>
<gene>
    <name evidence="2" type="ORF">GCM10011607_39300</name>
</gene>
<sequence length="276" mass="30375">MSKIISGFLMPHDPLIAAMPDAPPAEKRDSCMNAYKEIVEKVKEQDIDTVIIIGDDHYTVNGPYCVPQAMIGIGDVEGPKEEWLGIKCEKIPNNTSLAKHILDYGHTHQVDWAASKILTVDHSIAIPVEYAVKPVKGLRIIPIYINSGVEPFINSQRAYEIGLSIKAAVETWTGNERIAVYGTGGISHWPGMAKMGHVNEAWDRNIINLITQGKVEDLIAMKDEDVLRDGGNGGLEIKNFICAMGILDGWKGEEIAYEAVPEWVCGCGYLEMKTKA</sequence>
<accession>A0ABQ1JUT2</accession>
<keyword evidence="3" id="KW-1185">Reference proteome</keyword>
<protein>
    <submittedName>
        <fullName evidence="2">Extradiol dioxygenase</fullName>
    </submittedName>
</protein>
<organism evidence="2 3">
    <name type="scientific">Shewanella inventionis</name>
    <dbReference type="NCBI Taxonomy" id="1738770"/>
    <lineage>
        <taxon>Bacteria</taxon>
        <taxon>Pseudomonadati</taxon>
        <taxon>Pseudomonadota</taxon>
        <taxon>Gammaproteobacteria</taxon>
        <taxon>Alteromonadales</taxon>
        <taxon>Shewanellaceae</taxon>
        <taxon>Shewanella</taxon>
    </lineage>
</organism>
<dbReference type="Pfam" id="PF02900">
    <property type="entry name" value="LigB"/>
    <property type="match status" value="1"/>
</dbReference>
<dbReference type="InterPro" id="IPR004183">
    <property type="entry name" value="Xdiol_dOase_suB"/>
</dbReference>
<proteinExistence type="predicted"/>
<keyword evidence="2" id="KW-0223">Dioxygenase</keyword>
<dbReference type="Gene3D" id="3.40.830.10">
    <property type="entry name" value="LigB-like"/>
    <property type="match status" value="1"/>
</dbReference>
<name>A0ABQ1JUT2_9GAMM</name>
<evidence type="ECO:0000313" key="2">
    <source>
        <dbReference type="EMBL" id="GGB75099.1"/>
    </source>
</evidence>
<evidence type="ECO:0000259" key="1">
    <source>
        <dbReference type="Pfam" id="PF02900"/>
    </source>
</evidence>
<reference evidence="3" key="1">
    <citation type="journal article" date="2019" name="Int. J. Syst. Evol. Microbiol.">
        <title>The Global Catalogue of Microorganisms (GCM) 10K type strain sequencing project: providing services to taxonomists for standard genome sequencing and annotation.</title>
        <authorList>
            <consortium name="The Broad Institute Genomics Platform"/>
            <consortium name="The Broad Institute Genome Sequencing Center for Infectious Disease"/>
            <person name="Wu L."/>
            <person name="Ma J."/>
        </authorList>
    </citation>
    <scope>NUCLEOTIDE SEQUENCE [LARGE SCALE GENOMIC DNA]</scope>
    <source>
        <strain evidence="3">CGMCC 1.15339</strain>
    </source>
</reference>